<gene>
    <name evidence="1" type="ORF">MARPO_0052s0119</name>
</gene>
<dbReference type="Proteomes" id="UP000244005">
    <property type="component" value="Unassembled WGS sequence"/>
</dbReference>
<protein>
    <submittedName>
        <fullName evidence="1">Uncharacterized protein</fullName>
    </submittedName>
</protein>
<dbReference type="AlphaFoldDB" id="A0A2R6WWY6"/>
<evidence type="ECO:0000313" key="1">
    <source>
        <dbReference type="EMBL" id="PTQ38345.1"/>
    </source>
</evidence>
<name>A0A2R6WWY6_MARPO</name>
<dbReference type="EMBL" id="KZ772724">
    <property type="protein sequence ID" value="PTQ38345.1"/>
    <property type="molecule type" value="Genomic_DNA"/>
</dbReference>
<proteinExistence type="predicted"/>
<sequence length="130" mass="14359">MERRGSELGLHATQSATEVREKSRENLLHALYRFWHAEMGRITTPRTKITNASMTEEALEPSTTRTRAEALGHCVWGPRAVIAARARASEGATNLHSLHLSPADPQQNVFNGISSSLYLCSRGIYKGDAK</sequence>
<dbReference type="Gramene" id="Mp6g00810.1">
    <property type="protein sequence ID" value="Mp6g00810.1.cds1"/>
    <property type="gene ID" value="Mp6g00810"/>
</dbReference>
<accession>A0A2R6WWY6</accession>
<evidence type="ECO:0000313" key="2">
    <source>
        <dbReference type="Proteomes" id="UP000244005"/>
    </source>
</evidence>
<reference evidence="2" key="1">
    <citation type="journal article" date="2017" name="Cell">
        <title>Insights into land plant evolution garnered from the Marchantia polymorpha genome.</title>
        <authorList>
            <person name="Bowman J.L."/>
            <person name="Kohchi T."/>
            <person name="Yamato K.T."/>
            <person name="Jenkins J."/>
            <person name="Shu S."/>
            <person name="Ishizaki K."/>
            <person name="Yamaoka S."/>
            <person name="Nishihama R."/>
            <person name="Nakamura Y."/>
            <person name="Berger F."/>
            <person name="Adam C."/>
            <person name="Aki S.S."/>
            <person name="Althoff F."/>
            <person name="Araki T."/>
            <person name="Arteaga-Vazquez M.A."/>
            <person name="Balasubrmanian S."/>
            <person name="Barry K."/>
            <person name="Bauer D."/>
            <person name="Boehm C.R."/>
            <person name="Briginshaw L."/>
            <person name="Caballero-Perez J."/>
            <person name="Catarino B."/>
            <person name="Chen F."/>
            <person name="Chiyoda S."/>
            <person name="Chovatia M."/>
            <person name="Davies K.M."/>
            <person name="Delmans M."/>
            <person name="Demura T."/>
            <person name="Dierschke T."/>
            <person name="Dolan L."/>
            <person name="Dorantes-Acosta A.E."/>
            <person name="Eklund D.M."/>
            <person name="Florent S.N."/>
            <person name="Flores-Sandoval E."/>
            <person name="Fujiyama A."/>
            <person name="Fukuzawa H."/>
            <person name="Galik B."/>
            <person name="Grimanelli D."/>
            <person name="Grimwood J."/>
            <person name="Grossniklaus U."/>
            <person name="Hamada T."/>
            <person name="Haseloff J."/>
            <person name="Hetherington A.J."/>
            <person name="Higo A."/>
            <person name="Hirakawa Y."/>
            <person name="Hundley H.N."/>
            <person name="Ikeda Y."/>
            <person name="Inoue K."/>
            <person name="Inoue S.I."/>
            <person name="Ishida S."/>
            <person name="Jia Q."/>
            <person name="Kakita M."/>
            <person name="Kanazawa T."/>
            <person name="Kawai Y."/>
            <person name="Kawashima T."/>
            <person name="Kennedy M."/>
            <person name="Kinose K."/>
            <person name="Kinoshita T."/>
            <person name="Kohara Y."/>
            <person name="Koide E."/>
            <person name="Komatsu K."/>
            <person name="Kopischke S."/>
            <person name="Kubo M."/>
            <person name="Kyozuka J."/>
            <person name="Lagercrantz U."/>
            <person name="Lin S.S."/>
            <person name="Lindquist E."/>
            <person name="Lipzen A.M."/>
            <person name="Lu C.W."/>
            <person name="De Luna E."/>
            <person name="Martienssen R.A."/>
            <person name="Minamino N."/>
            <person name="Mizutani M."/>
            <person name="Mizutani M."/>
            <person name="Mochizuki N."/>
            <person name="Monte I."/>
            <person name="Mosher R."/>
            <person name="Nagasaki H."/>
            <person name="Nakagami H."/>
            <person name="Naramoto S."/>
            <person name="Nishitani K."/>
            <person name="Ohtani M."/>
            <person name="Okamoto T."/>
            <person name="Okumura M."/>
            <person name="Phillips J."/>
            <person name="Pollak B."/>
            <person name="Reinders A."/>
            <person name="Rovekamp M."/>
            <person name="Sano R."/>
            <person name="Sawa S."/>
            <person name="Schmid M.W."/>
            <person name="Shirakawa M."/>
            <person name="Solano R."/>
            <person name="Spunde A."/>
            <person name="Suetsugu N."/>
            <person name="Sugano S."/>
            <person name="Sugiyama A."/>
            <person name="Sun R."/>
            <person name="Suzuki Y."/>
            <person name="Takenaka M."/>
            <person name="Takezawa D."/>
            <person name="Tomogane H."/>
            <person name="Tsuzuki M."/>
            <person name="Ueda T."/>
            <person name="Umeda M."/>
            <person name="Ward J.M."/>
            <person name="Watanabe Y."/>
            <person name="Yazaki K."/>
            <person name="Yokoyama R."/>
            <person name="Yoshitake Y."/>
            <person name="Yotsui I."/>
            <person name="Zachgo S."/>
            <person name="Schmutz J."/>
        </authorList>
    </citation>
    <scope>NUCLEOTIDE SEQUENCE [LARGE SCALE GENOMIC DNA]</scope>
    <source>
        <strain evidence="2">Tak-1</strain>
    </source>
</reference>
<organism evidence="1 2">
    <name type="scientific">Marchantia polymorpha</name>
    <name type="common">Common liverwort</name>
    <name type="synonym">Marchantia aquatica</name>
    <dbReference type="NCBI Taxonomy" id="3197"/>
    <lineage>
        <taxon>Eukaryota</taxon>
        <taxon>Viridiplantae</taxon>
        <taxon>Streptophyta</taxon>
        <taxon>Embryophyta</taxon>
        <taxon>Marchantiophyta</taxon>
        <taxon>Marchantiopsida</taxon>
        <taxon>Marchantiidae</taxon>
        <taxon>Marchantiales</taxon>
        <taxon>Marchantiaceae</taxon>
        <taxon>Marchantia</taxon>
    </lineage>
</organism>
<keyword evidence="2" id="KW-1185">Reference proteome</keyword>